<dbReference type="OrthoDB" id="56323at2"/>
<dbReference type="Pfam" id="PF01593">
    <property type="entry name" value="Amino_oxidase"/>
    <property type="match status" value="1"/>
</dbReference>
<evidence type="ECO:0000256" key="3">
    <source>
        <dbReference type="ARBA" id="ARBA00012535"/>
    </source>
</evidence>
<dbReference type="InterPro" id="IPR002937">
    <property type="entry name" value="Amino_oxidase"/>
</dbReference>
<dbReference type="PANTHER" id="PTHR10742:SF410">
    <property type="entry name" value="LYSINE-SPECIFIC HISTONE DEMETHYLASE 2"/>
    <property type="match status" value="1"/>
</dbReference>
<evidence type="ECO:0000256" key="4">
    <source>
        <dbReference type="ARBA" id="ARBA00017871"/>
    </source>
</evidence>
<proteinExistence type="inferred from homology"/>
<dbReference type="GO" id="GO:0009851">
    <property type="term" value="P:auxin biosynthetic process"/>
    <property type="evidence" value="ECO:0007669"/>
    <property type="project" value="UniProtKB-KW"/>
</dbReference>
<evidence type="ECO:0000313" key="9">
    <source>
        <dbReference type="Proteomes" id="UP000199656"/>
    </source>
</evidence>
<evidence type="ECO:0000256" key="2">
    <source>
        <dbReference type="ARBA" id="ARBA00005833"/>
    </source>
</evidence>
<dbReference type="Proteomes" id="UP000199656">
    <property type="component" value="Unassembled WGS sequence"/>
</dbReference>
<dbReference type="AlphaFoldDB" id="A0A1H4G0I1"/>
<evidence type="ECO:0000256" key="5">
    <source>
        <dbReference type="ARBA" id="ARBA00023070"/>
    </source>
</evidence>
<dbReference type="GO" id="GO:0050361">
    <property type="term" value="F:tryptophan 2-monooxygenase activity"/>
    <property type="evidence" value="ECO:0007669"/>
    <property type="project" value="UniProtKB-EC"/>
</dbReference>
<dbReference type="Gene3D" id="3.50.50.60">
    <property type="entry name" value="FAD/NAD(P)-binding domain"/>
    <property type="match status" value="1"/>
</dbReference>
<dbReference type="InterPro" id="IPR036188">
    <property type="entry name" value="FAD/NAD-bd_sf"/>
</dbReference>
<sequence>MKQTDILIIGAGAAGLMTAYTLVKAGKKVTILEARDRIGGRVHTFGDAHHFSGIELGAEFIHGNLPVTLGLLKEAGIKSNSISFEMLRHANGKFEESEELVEGWDEFMEKVNQLQEDMTLHDFILQNFAEEKYAPMRLQLANYVNGYDTADLLDVSTFALREEWNNEDEDAQHRVAGGYSALMNYLAKVCLDNGSEIVLNTPVRGIHWRENNVQVTTAGNDVYKTGKVVIALPLGVLQADDAIAFHPVIDSHMEAVRNIGFGSVIKLLLKFDDAFWEKHEAIRQAGDLSATKMMLLAGQSIPTFWTTPDSHPHLLTGWLGGPPAYRQKDLSSAALVQLALETLSHVFNTSSEALGSKLAASQVANWITDPYTRGSYAYDKVGSTKARKLLNQPVEGTLYFAGEYLYSGPTMGTVEAALISGKNTAETLLKYAV</sequence>
<keyword evidence="9" id="KW-1185">Reference proteome</keyword>
<organism evidence="8 9">
    <name type="scientific">Chitinophaga terrae</name>
    <name type="common">ex Kim and Jung 2007</name>
    <dbReference type="NCBI Taxonomy" id="408074"/>
    <lineage>
        <taxon>Bacteria</taxon>
        <taxon>Pseudomonadati</taxon>
        <taxon>Bacteroidota</taxon>
        <taxon>Chitinophagia</taxon>
        <taxon>Chitinophagales</taxon>
        <taxon>Chitinophagaceae</taxon>
        <taxon>Chitinophaga</taxon>
    </lineage>
</organism>
<gene>
    <name evidence="8" type="ORF">SAMN05660909_04831</name>
</gene>
<evidence type="ECO:0000259" key="7">
    <source>
        <dbReference type="Pfam" id="PF01593"/>
    </source>
</evidence>
<keyword evidence="5" id="KW-0073">Auxin biosynthesis</keyword>
<dbReference type="PANTHER" id="PTHR10742">
    <property type="entry name" value="FLAVIN MONOAMINE OXIDASE"/>
    <property type="match status" value="1"/>
</dbReference>
<accession>A0A1H4G0I1</accession>
<evidence type="ECO:0000256" key="1">
    <source>
        <dbReference type="ARBA" id="ARBA00004814"/>
    </source>
</evidence>
<dbReference type="EC" id="1.13.12.3" evidence="3"/>
<feature type="domain" description="Amine oxidase" evidence="7">
    <location>
        <begin position="14"/>
        <end position="428"/>
    </location>
</feature>
<dbReference type="InterPro" id="IPR050281">
    <property type="entry name" value="Flavin_monoamine_oxidase"/>
</dbReference>
<comment type="catalytic activity">
    <reaction evidence="6">
        <text>L-tryptophan + O2 = indole-3-acetamide + CO2 + H2O</text>
        <dbReference type="Rhea" id="RHEA:16165"/>
        <dbReference type="ChEBI" id="CHEBI:15377"/>
        <dbReference type="ChEBI" id="CHEBI:15379"/>
        <dbReference type="ChEBI" id="CHEBI:16031"/>
        <dbReference type="ChEBI" id="CHEBI:16526"/>
        <dbReference type="ChEBI" id="CHEBI:57912"/>
        <dbReference type="EC" id="1.13.12.3"/>
    </reaction>
</comment>
<comment type="pathway">
    <text evidence="1">Plant hormone metabolism; auxin biosynthesis.</text>
</comment>
<protein>
    <recommendedName>
        <fullName evidence="4">Tryptophan 2-monooxygenase</fullName>
        <ecNumber evidence="3">1.13.12.3</ecNumber>
    </recommendedName>
</protein>
<evidence type="ECO:0000313" key="8">
    <source>
        <dbReference type="EMBL" id="SEB03075.1"/>
    </source>
</evidence>
<dbReference type="RefSeq" id="WP_089764972.1">
    <property type="nucleotide sequence ID" value="NZ_BKAT01000053.1"/>
</dbReference>
<dbReference type="STRING" id="408074.SAMN05660909_04831"/>
<name>A0A1H4G0I1_9BACT</name>
<reference evidence="9" key="1">
    <citation type="submission" date="2016-10" db="EMBL/GenBank/DDBJ databases">
        <authorList>
            <person name="Varghese N."/>
            <person name="Submissions S."/>
        </authorList>
    </citation>
    <scope>NUCLEOTIDE SEQUENCE [LARGE SCALE GENOMIC DNA]</scope>
    <source>
        <strain evidence="9">DSM 23920</strain>
    </source>
</reference>
<dbReference type="SUPFAM" id="SSF51905">
    <property type="entry name" value="FAD/NAD(P)-binding domain"/>
    <property type="match status" value="1"/>
</dbReference>
<dbReference type="SUPFAM" id="SSF54373">
    <property type="entry name" value="FAD-linked reductases, C-terminal domain"/>
    <property type="match status" value="1"/>
</dbReference>
<evidence type="ECO:0000256" key="6">
    <source>
        <dbReference type="ARBA" id="ARBA00047321"/>
    </source>
</evidence>
<dbReference type="EMBL" id="FNRL01000031">
    <property type="protein sequence ID" value="SEB03075.1"/>
    <property type="molecule type" value="Genomic_DNA"/>
</dbReference>
<comment type="similarity">
    <text evidence="2">Belongs to the tryptophan 2-monooxygenase family.</text>
</comment>